<gene>
    <name evidence="2" type="ORF">K7C98_41835</name>
</gene>
<reference evidence="2" key="1">
    <citation type="submission" date="2021-08" db="EMBL/GenBank/DDBJ databases">
        <authorList>
            <person name="Stevens D.C."/>
        </authorList>
    </citation>
    <scope>NUCLEOTIDE SEQUENCE</scope>
    <source>
        <strain evidence="2">DSM 53165</strain>
    </source>
</reference>
<evidence type="ECO:0000313" key="2">
    <source>
        <dbReference type="EMBL" id="MBZ5715812.1"/>
    </source>
</evidence>
<feature type="compositionally biased region" description="Low complexity" evidence="1">
    <location>
        <begin position="30"/>
        <end position="62"/>
    </location>
</feature>
<evidence type="ECO:0000313" key="3">
    <source>
        <dbReference type="Proteomes" id="UP001139031"/>
    </source>
</evidence>
<dbReference type="EMBL" id="JAIRAU010000059">
    <property type="protein sequence ID" value="MBZ5715812.1"/>
    <property type="molecule type" value="Genomic_DNA"/>
</dbReference>
<sequence length="308" mass="31939">MPSTLPVPSTILRRAATLTVCGLLACGDSGSGSSDAATGSSTGALDPGTGTDDPTGTTTGGPAVCGDSVLAGDEACDDGPDNGVGGKCRTDCSGLYVASVAGDAIPFDEGPDGRVVGATVSILEFPERSLVTGADGKFEFTDLPVGADITLVMEHPDYHPIQTGTHVLPEEGLQRLTFQAVKHGIYQALAAIVMVTPDETQYCQMVTTVTRVGKSIYDPGAHGEADVTVTLDPPLPAENGPIYFNADVIPEPGLTETSDDGGVLFVQVPPGEYTWTASKEGAEFRQVRMKCRVGWLINASPPWGLQRL</sequence>
<dbReference type="Proteomes" id="UP001139031">
    <property type="component" value="Unassembled WGS sequence"/>
</dbReference>
<comment type="caution">
    <text evidence="2">The sequence shown here is derived from an EMBL/GenBank/DDBJ whole genome shotgun (WGS) entry which is preliminary data.</text>
</comment>
<dbReference type="SUPFAM" id="SSF49464">
    <property type="entry name" value="Carboxypeptidase regulatory domain-like"/>
    <property type="match status" value="1"/>
</dbReference>
<name>A0ABS7U5H3_9BACT</name>
<keyword evidence="3" id="KW-1185">Reference proteome</keyword>
<protein>
    <submittedName>
        <fullName evidence="2">Carboxypeptidase-like regulatory domain-containing protein</fullName>
    </submittedName>
</protein>
<dbReference type="RefSeq" id="WP_224197553.1">
    <property type="nucleotide sequence ID" value="NZ_JAIRAU010000059.1"/>
</dbReference>
<evidence type="ECO:0000256" key="1">
    <source>
        <dbReference type="SAM" id="MobiDB-lite"/>
    </source>
</evidence>
<dbReference type="InterPro" id="IPR008969">
    <property type="entry name" value="CarboxyPept-like_regulatory"/>
</dbReference>
<dbReference type="Gene3D" id="2.60.40.1120">
    <property type="entry name" value="Carboxypeptidase-like, regulatory domain"/>
    <property type="match status" value="1"/>
</dbReference>
<proteinExistence type="predicted"/>
<feature type="region of interest" description="Disordered" evidence="1">
    <location>
        <begin position="30"/>
        <end position="63"/>
    </location>
</feature>
<organism evidence="2 3">
    <name type="scientific">Nannocystis pusilla</name>
    <dbReference type="NCBI Taxonomy" id="889268"/>
    <lineage>
        <taxon>Bacteria</taxon>
        <taxon>Pseudomonadati</taxon>
        <taxon>Myxococcota</taxon>
        <taxon>Polyangia</taxon>
        <taxon>Nannocystales</taxon>
        <taxon>Nannocystaceae</taxon>
        <taxon>Nannocystis</taxon>
    </lineage>
</organism>
<accession>A0ABS7U5H3</accession>